<dbReference type="Pfam" id="PF04230">
    <property type="entry name" value="PS_pyruv_trans"/>
    <property type="match status" value="1"/>
</dbReference>
<keyword evidence="3" id="KW-1185">Reference proteome</keyword>
<dbReference type="Proteomes" id="UP000502331">
    <property type="component" value="Chromosome"/>
</dbReference>
<sequence>MELDISKLSDLLNANAYLKQSCDKIFVYRNVKCVIEFPVLMGQVALDIELVENSLVASLVGRTIATRRLIRNAFLTKYQLRQKDGERLLIPGSLSDGNTETLIENIIDLIEGIQKETTEYLSFRREDVGCDAPGLPIYWWDGLANFGDSVGPLLVSEMLSVKPLNARQRVRAGNTLFSVGSITTSIDRDNVTVWGSGLLAPLSDRQIMNLRQRKNVEVLAVRGRYTQLELEAKLGWTVPSVFGDPALLLPKYFPVPRRDPLDSKSISVVLHWEHAKYLDTAEENINFINVGDDARLVVEQIASSSVCISSSLHGIIVAQAYGIPWIWLQVSDHKLHSSNFKFDDFFTTLERRQVCKKSVVQKDLNGVSWHKLAESATLPDLLVDLDPLESVLLAAGLTERE</sequence>
<feature type="domain" description="Polysaccharide pyruvyl transferase" evidence="1">
    <location>
        <begin position="215"/>
        <end position="330"/>
    </location>
</feature>
<organism evidence="2 3">
    <name type="scientific">Glutamicibacter mishrai</name>
    <dbReference type="NCBI Taxonomy" id="1775880"/>
    <lineage>
        <taxon>Bacteria</taxon>
        <taxon>Bacillati</taxon>
        <taxon>Actinomycetota</taxon>
        <taxon>Actinomycetes</taxon>
        <taxon>Micrococcales</taxon>
        <taxon>Micrococcaceae</taxon>
        <taxon>Glutamicibacter</taxon>
    </lineage>
</organism>
<dbReference type="RefSeq" id="WP_172512688.1">
    <property type="nucleotide sequence ID" value="NZ_CP032549.1"/>
</dbReference>
<dbReference type="AlphaFoldDB" id="A0A6H0SLH8"/>
<evidence type="ECO:0000313" key="3">
    <source>
        <dbReference type="Proteomes" id="UP000502331"/>
    </source>
</evidence>
<accession>A0A6H0SLH8</accession>
<proteinExistence type="predicted"/>
<dbReference type="InterPro" id="IPR007345">
    <property type="entry name" value="Polysacch_pyruvyl_Trfase"/>
</dbReference>
<name>A0A6H0SLH8_9MICC</name>
<gene>
    <name evidence="2" type="ORF">D3791_15080</name>
</gene>
<protein>
    <recommendedName>
        <fullName evidence="1">Polysaccharide pyruvyl transferase domain-containing protein</fullName>
    </recommendedName>
</protein>
<evidence type="ECO:0000259" key="1">
    <source>
        <dbReference type="Pfam" id="PF04230"/>
    </source>
</evidence>
<evidence type="ECO:0000313" key="2">
    <source>
        <dbReference type="EMBL" id="QIV88313.1"/>
    </source>
</evidence>
<dbReference type="EMBL" id="CP032549">
    <property type="protein sequence ID" value="QIV88313.1"/>
    <property type="molecule type" value="Genomic_DNA"/>
</dbReference>
<reference evidence="2 3" key="1">
    <citation type="submission" date="2018-09" db="EMBL/GenBank/DDBJ databases">
        <title>Glutamicibacter mishrai S5-52T (LMG 29155T = KCTC 39846T).</title>
        <authorList>
            <person name="Das S.K."/>
        </authorList>
    </citation>
    <scope>NUCLEOTIDE SEQUENCE [LARGE SCALE GENOMIC DNA]</scope>
    <source>
        <strain evidence="2 3">S5-52</strain>
    </source>
</reference>